<proteinExistence type="predicted"/>
<comment type="caution">
    <text evidence="2">The sequence shown here is derived from an EMBL/GenBank/DDBJ whole genome shotgun (WGS) entry which is preliminary data.</text>
</comment>
<keyword evidence="3" id="KW-1185">Reference proteome</keyword>
<evidence type="ECO:0000313" key="3">
    <source>
        <dbReference type="Proteomes" id="UP001211907"/>
    </source>
</evidence>
<evidence type="ECO:0000256" key="1">
    <source>
        <dbReference type="SAM" id="SignalP"/>
    </source>
</evidence>
<reference evidence="2" key="1">
    <citation type="submission" date="2020-05" db="EMBL/GenBank/DDBJ databases">
        <title>Phylogenomic resolution of chytrid fungi.</title>
        <authorList>
            <person name="Stajich J.E."/>
            <person name="Amses K."/>
            <person name="Simmons R."/>
            <person name="Seto K."/>
            <person name="Myers J."/>
            <person name="Bonds A."/>
            <person name="Quandt C.A."/>
            <person name="Barry K."/>
            <person name="Liu P."/>
            <person name="Grigoriev I."/>
            <person name="Longcore J.E."/>
            <person name="James T.Y."/>
        </authorList>
    </citation>
    <scope>NUCLEOTIDE SEQUENCE</scope>
    <source>
        <strain evidence="2">JEL0513</strain>
    </source>
</reference>
<protein>
    <submittedName>
        <fullName evidence="2">Uncharacterized protein</fullName>
    </submittedName>
</protein>
<dbReference type="AlphaFoldDB" id="A0AAD5SYU7"/>
<accession>A0AAD5SYU7</accession>
<organism evidence="2 3">
    <name type="scientific">Physocladia obscura</name>
    <dbReference type="NCBI Taxonomy" id="109957"/>
    <lineage>
        <taxon>Eukaryota</taxon>
        <taxon>Fungi</taxon>
        <taxon>Fungi incertae sedis</taxon>
        <taxon>Chytridiomycota</taxon>
        <taxon>Chytridiomycota incertae sedis</taxon>
        <taxon>Chytridiomycetes</taxon>
        <taxon>Chytridiales</taxon>
        <taxon>Chytriomycetaceae</taxon>
        <taxon>Physocladia</taxon>
    </lineage>
</organism>
<sequence length="213" mass="21095">MIGVVSLVAFAVSAFAQNSTDAVSSTGTTVVTTTTATATSAATTAGTSASSTSTVKSGDVCTTSDGGSISIITPLLNEVETAGGSLSITWSVLGYDYTFDSSKISFGVVDATNPDDAIPIANSYIVQNVTVSDGSAKGPVPSVLVSGKSYGVRSEYLDGSTWRYCYSPVFTVAGGSVASSTTKTAATASTISSSAQSVAGIAIAVSAVAALLF</sequence>
<evidence type="ECO:0000313" key="2">
    <source>
        <dbReference type="EMBL" id="KAJ3119691.1"/>
    </source>
</evidence>
<feature type="signal peptide" evidence="1">
    <location>
        <begin position="1"/>
        <end position="16"/>
    </location>
</feature>
<gene>
    <name evidence="2" type="ORF">HK100_000190</name>
</gene>
<name>A0AAD5SYU7_9FUNG</name>
<feature type="chain" id="PRO_5042106960" evidence="1">
    <location>
        <begin position="17"/>
        <end position="213"/>
    </location>
</feature>
<dbReference type="Proteomes" id="UP001211907">
    <property type="component" value="Unassembled WGS sequence"/>
</dbReference>
<dbReference type="EMBL" id="JADGJH010001032">
    <property type="protein sequence ID" value="KAJ3119691.1"/>
    <property type="molecule type" value="Genomic_DNA"/>
</dbReference>
<keyword evidence="1" id="KW-0732">Signal</keyword>